<dbReference type="InterPro" id="IPR003594">
    <property type="entry name" value="HATPase_dom"/>
</dbReference>
<dbReference type="SMART" id="SM00387">
    <property type="entry name" value="HATPase_c"/>
    <property type="match status" value="1"/>
</dbReference>
<evidence type="ECO:0000256" key="3">
    <source>
        <dbReference type="ARBA" id="ARBA00012438"/>
    </source>
</evidence>
<dbReference type="GO" id="GO:0016301">
    <property type="term" value="F:kinase activity"/>
    <property type="evidence" value="ECO:0007669"/>
    <property type="project" value="UniProtKB-KW"/>
</dbReference>
<dbReference type="Pfam" id="PF02518">
    <property type="entry name" value="HATPase_c"/>
    <property type="match status" value="1"/>
</dbReference>
<dbReference type="PANTHER" id="PTHR45436:SF1">
    <property type="entry name" value="SENSOR PROTEIN QSEC"/>
    <property type="match status" value="1"/>
</dbReference>
<feature type="transmembrane region" description="Helical" evidence="10">
    <location>
        <begin position="165"/>
        <end position="188"/>
    </location>
</feature>
<dbReference type="SUPFAM" id="SSF55874">
    <property type="entry name" value="ATPase domain of HSP90 chaperone/DNA topoisomerase II/histidine kinase"/>
    <property type="match status" value="1"/>
</dbReference>
<dbReference type="Pfam" id="PF00512">
    <property type="entry name" value="HisKA"/>
    <property type="match status" value="1"/>
</dbReference>
<dbReference type="InterPro" id="IPR050428">
    <property type="entry name" value="TCS_sensor_his_kinase"/>
</dbReference>
<evidence type="ECO:0000256" key="7">
    <source>
        <dbReference type="ARBA" id="ARBA00022777"/>
    </source>
</evidence>
<evidence type="ECO:0000256" key="6">
    <source>
        <dbReference type="ARBA" id="ARBA00022692"/>
    </source>
</evidence>
<dbReference type="EMBL" id="JBBUTG010000003">
    <property type="protein sequence ID" value="MEK8030350.1"/>
    <property type="molecule type" value="Genomic_DNA"/>
</dbReference>
<sequence length="462" mass="49059">MNAAAAASRPGTSLRRRLLAAILLPLGLIFVLSVVLDYRLARETADGAFDQSLADAVFDLAAHLSPGVPDVAVEMTSEGEAMLRSSPDGRVFFSVRDAAGRLLAGDAELPALPAGEAGRPRFHDGQFSGETVRYAVLRTDAGHGATVTISVAETLGKRQRASRRILAAMMVPSAVLLLATLVAVYVGVQRGLAPLDDIEAEIGRRSARELHEIELPAVPQEVRPMLTRLNDLLALLREAAAAQQRFLAGAAHQLRTPLAGLQTQVELAAHEGRFDGSPERLARIDEAIGRMGHLVQQLLTYAQAEPAAALTRRHEPVDLKALVEQAASLFLDQALAKRIDIGFEPGAATVSGVPWLLREALSNLIDNALRYTPAGGVVTVGSGQTAGRPWLRVVDNGPGIPAAERERVFERFYRVAGTHGDGVGLGLAIVREIAALHQAEIRLDDAPEGGLMVSLIFPAAGA</sequence>
<keyword evidence="7 12" id="KW-0418">Kinase</keyword>
<dbReference type="SUPFAM" id="SSF47384">
    <property type="entry name" value="Homodimeric domain of signal transducing histidine kinase"/>
    <property type="match status" value="1"/>
</dbReference>
<dbReference type="InterPro" id="IPR036890">
    <property type="entry name" value="HATPase_C_sf"/>
</dbReference>
<dbReference type="PANTHER" id="PTHR45436">
    <property type="entry name" value="SENSOR HISTIDINE KINASE YKOH"/>
    <property type="match status" value="1"/>
</dbReference>
<keyword evidence="4" id="KW-0597">Phosphoprotein</keyword>
<keyword evidence="6 10" id="KW-0812">Transmembrane</keyword>
<keyword evidence="8 10" id="KW-1133">Transmembrane helix</keyword>
<organism evidence="12 13">
    <name type="scientific">Ideonella lacteola</name>
    <dbReference type="NCBI Taxonomy" id="2984193"/>
    <lineage>
        <taxon>Bacteria</taxon>
        <taxon>Pseudomonadati</taxon>
        <taxon>Pseudomonadota</taxon>
        <taxon>Betaproteobacteria</taxon>
        <taxon>Burkholderiales</taxon>
        <taxon>Sphaerotilaceae</taxon>
        <taxon>Ideonella</taxon>
    </lineage>
</organism>
<dbReference type="EC" id="2.7.13.3" evidence="3"/>
<evidence type="ECO:0000256" key="4">
    <source>
        <dbReference type="ARBA" id="ARBA00022553"/>
    </source>
</evidence>
<evidence type="ECO:0000256" key="10">
    <source>
        <dbReference type="SAM" id="Phobius"/>
    </source>
</evidence>
<dbReference type="InterPro" id="IPR036097">
    <property type="entry name" value="HisK_dim/P_sf"/>
</dbReference>
<dbReference type="Gene3D" id="1.10.287.130">
    <property type="match status" value="1"/>
</dbReference>
<keyword evidence="9 10" id="KW-0472">Membrane</keyword>
<dbReference type="Gene3D" id="3.30.565.10">
    <property type="entry name" value="Histidine kinase-like ATPase, C-terminal domain"/>
    <property type="match status" value="1"/>
</dbReference>
<feature type="domain" description="Histidine kinase" evidence="11">
    <location>
        <begin position="249"/>
        <end position="461"/>
    </location>
</feature>
<dbReference type="InterPro" id="IPR005467">
    <property type="entry name" value="His_kinase_dom"/>
</dbReference>
<dbReference type="InterPro" id="IPR004358">
    <property type="entry name" value="Sig_transdc_His_kin-like_C"/>
</dbReference>
<evidence type="ECO:0000313" key="13">
    <source>
        <dbReference type="Proteomes" id="UP001371218"/>
    </source>
</evidence>
<reference evidence="12 13" key="1">
    <citation type="submission" date="2024-04" db="EMBL/GenBank/DDBJ databases">
        <title>Novel species of the genus Ideonella isolated from streams.</title>
        <authorList>
            <person name="Lu H."/>
        </authorList>
    </citation>
    <scope>NUCLEOTIDE SEQUENCE [LARGE SCALE GENOMIC DNA]</scope>
    <source>
        <strain evidence="12 13">DXS29W</strain>
    </source>
</reference>
<feature type="transmembrane region" description="Helical" evidence="10">
    <location>
        <begin position="18"/>
        <end position="36"/>
    </location>
</feature>
<dbReference type="InterPro" id="IPR013727">
    <property type="entry name" value="2CSK_N"/>
</dbReference>
<dbReference type="RefSeq" id="WP_341424718.1">
    <property type="nucleotide sequence ID" value="NZ_JBBUTG010000003.1"/>
</dbReference>
<dbReference type="PROSITE" id="PS50109">
    <property type="entry name" value="HIS_KIN"/>
    <property type="match status" value="1"/>
</dbReference>
<proteinExistence type="predicted"/>
<dbReference type="CDD" id="cd00075">
    <property type="entry name" value="HATPase"/>
    <property type="match status" value="1"/>
</dbReference>
<comment type="subcellular location">
    <subcellularLocation>
        <location evidence="2">Membrane</location>
    </subcellularLocation>
</comment>
<dbReference type="CDD" id="cd00082">
    <property type="entry name" value="HisKA"/>
    <property type="match status" value="1"/>
</dbReference>
<evidence type="ECO:0000256" key="8">
    <source>
        <dbReference type="ARBA" id="ARBA00022989"/>
    </source>
</evidence>
<dbReference type="PRINTS" id="PR00344">
    <property type="entry name" value="BCTRLSENSOR"/>
</dbReference>
<evidence type="ECO:0000259" key="11">
    <source>
        <dbReference type="PROSITE" id="PS50109"/>
    </source>
</evidence>
<dbReference type="Pfam" id="PF08521">
    <property type="entry name" value="2CSK_N"/>
    <property type="match status" value="1"/>
</dbReference>
<evidence type="ECO:0000256" key="5">
    <source>
        <dbReference type="ARBA" id="ARBA00022679"/>
    </source>
</evidence>
<comment type="caution">
    <text evidence="12">The sequence shown here is derived from an EMBL/GenBank/DDBJ whole genome shotgun (WGS) entry which is preliminary data.</text>
</comment>
<keyword evidence="5" id="KW-0808">Transferase</keyword>
<comment type="catalytic activity">
    <reaction evidence="1">
        <text>ATP + protein L-histidine = ADP + protein N-phospho-L-histidine.</text>
        <dbReference type="EC" id="2.7.13.3"/>
    </reaction>
</comment>
<accession>A0ABU9BNX0</accession>
<evidence type="ECO:0000256" key="1">
    <source>
        <dbReference type="ARBA" id="ARBA00000085"/>
    </source>
</evidence>
<keyword evidence="13" id="KW-1185">Reference proteome</keyword>
<dbReference type="SMART" id="SM00388">
    <property type="entry name" value="HisKA"/>
    <property type="match status" value="1"/>
</dbReference>
<evidence type="ECO:0000256" key="9">
    <source>
        <dbReference type="ARBA" id="ARBA00023136"/>
    </source>
</evidence>
<evidence type="ECO:0000256" key="2">
    <source>
        <dbReference type="ARBA" id="ARBA00004370"/>
    </source>
</evidence>
<dbReference type="Proteomes" id="UP001371218">
    <property type="component" value="Unassembled WGS sequence"/>
</dbReference>
<gene>
    <name evidence="12" type="ORF">AACH06_05890</name>
</gene>
<dbReference type="InterPro" id="IPR003661">
    <property type="entry name" value="HisK_dim/P_dom"/>
</dbReference>
<protein>
    <recommendedName>
        <fullName evidence="3">histidine kinase</fullName>
        <ecNumber evidence="3">2.7.13.3</ecNumber>
    </recommendedName>
</protein>
<evidence type="ECO:0000313" key="12">
    <source>
        <dbReference type="EMBL" id="MEK8030350.1"/>
    </source>
</evidence>
<name>A0ABU9BNX0_9BURK</name>